<protein>
    <submittedName>
        <fullName evidence="2">Uncharacterized protein</fullName>
    </submittedName>
</protein>
<accession>A0A0F9UR81</accession>
<feature type="non-terminal residue" evidence="2">
    <location>
        <position position="368"/>
    </location>
</feature>
<organism evidence="2">
    <name type="scientific">marine sediment metagenome</name>
    <dbReference type="NCBI Taxonomy" id="412755"/>
    <lineage>
        <taxon>unclassified sequences</taxon>
        <taxon>metagenomes</taxon>
        <taxon>ecological metagenomes</taxon>
    </lineage>
</organism>
<name>A0A0F9UR81_9ZZZZ</name>
<gene>
    <name evidence="2" type="ORF">LCGC14_0575860</name>
</gene>
<comment type="caution">
    <text evidence="2">The sequence shown here is derived from an EMBL/GenBank/DDBJ whole genome shotgun (WGS) entry which is preliminary data.</text>
</comment>
<feature type="region of interest" description="Disordered" evidence="1">
    <location>
        <begin position="327"/>
        <end position="368"/>
    </location>
</feature>
<reference evidence="2" key="1">
    <citation type="journal article" date="2015" name="Nature">
        <title>Complex archaea that bridge the gap between prokaryotes and eukaryotes.</title>
        <authorList>
            <person name="Spang A."/>
            <person name="Saw J.H."/>
            <person name="Jorgensen S.L."/>
            <person name="Zaremba-Niedzwiedzka K."/>
            <person name="Martijn J."/>
            <person name="Lind A.E."/>
            <person name="van Eijk R."/>
            <person name="Schleper C."/>
            <person name="Guy L."/>
            <person name="Ettema T.J."/>
        </authorList>
    </citation>
    <scope>NUCLEOTIDE SEQUENCE</scope>
</reference>
<evidence type="ECO:0000256" key="1">
    <source>
        <dbReference type="SAM" id="MobiDB-lite"/>
    </source>
</evidence>
<sequence length="368" mass="41683">MRCKKAKPMKHYRQLRTLVQRLRRKNRTAGSSAADYEVFTQDGSYQRVSAANRAATLADTTAQQHPGQTVHVWGPGEQHLYCCTAEQEPQAQQRRAGFDTDASIAIELVMWVNNQQVPYRQLQAVIKNMTRKMAANRYDTEQAVKGFMYAAESGAKDYAAEFGGQWHEMFPKSVRLMAAEMLRDEFEAEVDLNPQDYGQHVHKKHLPEWEKRYSQAASTRAAATTTDQLLTDVTHQLDWNPHAALDLALQVLSIAGHGDDAVDALDLEAQHQDPDYRQQPVNPDIQDAVLAVVGADLDAVAQFAVDLLQEVNWSKMARTVREYFFGPDQQRYPDPYQGPVADNQRDTAVATTQETVMTQNRPPSRRRR</sequence>
<evidence type="ECO:0000313" key="2">
    <source>
        <dbReference type="EMBL" id="KKN56108.1"/>
    </source>
</evidence>
<feature type="compositionally biased region" description="Polar residues" evidence="1">
    <location>
        <begin position="349"/>
        <end position="362"/>
    </location>
</feature>
<proteinExistence type="predicted"/>
<dbReference type="AlphaFoldDB" id="A0A0F9UR81"/>
<dbReference type="EMBL" id="LAZR01000858">
    <property type="protein sequence ID" value="KKN56108.1"/>
    <property type="molecule type" value="Genomic_DNA"/>
</dbReference>